<dbReference type="InterPro" id="IPR013078">
    <property type="entry name" value="His_Pase_superF_clade-1"/>
</dbReference>
<organism evidence="1 2">
    <name type="scientific">Ilumatobacter coccineus (strain NBRC 103263 / KCTC 29153 / YM16-304)</name>
    <dbReference type="NCBI Taxonomy" id="1313172"/>
    <lineage>
        <taxon>Bacteria</taxon>
        <taxon>Bacillati</taxon>
        <taxon>Actinomycetota</taxon>
        <taxon>Acidimicrobiia</taxon>
        <taxon>Acidimicrobiales</taxon>
        <taxon>Ilumatobacteraceae</taxon>
        <taxon>Ilumatobacter</taxon>
    </lineage>
</organism>
<dbReference type="Gene3D" id="3.40.50.1240">
    <property type="entry name" value="Phosphoglycerate mutase-like"/>
    <property type="match status" value="1"/>
</dbReference>
<dbReference type="CDD" id="cd07067">
    <property type="entry name" value="HP_PGM_like"/>
    <property type="match status" value="1"/>
</dbReference>
<accession>A0A6C7E528</accession>
<keyword evidence="2" id="KW-1185">Reference proteome</keyword>
<dbReference type="Pfam" id="PF00300">
    <property type="entry name" value="His_Phos_1"/>
    <property type="match status" value="1"/>
</dbReference>
<proteinExistence type="predicted"/>
<dbReference type="OrthoDB" id="4287477at2"/>
<evidence type="ECO:0008006" key="3">
    <source>
        <dbReference type="Google" id="ProtNLM"/>
    </source>
</evidence>
<gene>
    <name evidence="1" type="ORF">YM304_09680</name>
</gene>
<dbReference type="KEGG" id="aym:YM304_09680"/>
<evidence type="ECO:0000313" key="2">
    <source>
        <dbReference type="Proteomes" id="UP000011863"/>
    </source>
</evidence>
<dbReference type="SUPFAM" id="SSF53254">
    <property type="entry name" value="Phosphoglycerate mutase-like"/>
    <property type="match status" value="1"/>
</dbReference>
<dbReference type="AlphaFoldDB" id="A0A6C7E528"/>
<dbReference type="InterPro" id="IPR029033">
    <property type="entry name" value="His_PPase_superfam"/>
</dbReference>
<evidence type="ECO:0000313" key="1">
    <source>
        <dbReference type="EMBL" id="BAN01282.1"/>
    </source>
</evidence>
<dbReference type="SMART" id="SM00855">
    <property type="entry name" value="PGAM"/>
    <property type="match status" value="1"/>
</dbReference>
<name>A0A6C7E528_ILUCY</name>
<dbReference type="RefSeq" id="WP_015440529.1">
    <property type="nucleotide sequence ID" value="NC_020520.1"/>
</dbReference>
<dbReference type="Proteomes" id="UP000011863">
    <property type="component" value="Chromosome"/>
</dbReference>
<protein>
    <recommendedName>
        <fullName evidence="3">Histidine phosphatase family protein</fullName>
    </recommendedName>
</protein>
<sequence>MSSGDTIYLVRHAKAGERRVWEGDDVDRPLSKKGWRQSEAVAKRLQKHGASALYSSAYVRCMQTLEPLGKLIGQPVQEEPRLFEYEPFEPVLDLLAEVENRAVLCSHGDIIPDVIAALQRRGMEIHTPADWRKSSIWVLRRKKGRITHGKVWPPAIA</sequence>
<dbReference type="EMBL" id="AP012057">
    <property type="protein sequence ID" value="BAN01282.1"/>
    <property type="molecule type" value="Genomic_DNA"/>
</dbReference>
<reference evidence="1 2" key="1">
    <citation type="journal article" date="2013" name="Int. J. Syst. Evol. Microbiol.">
        <title>Ilumatobacter nonamiense sp. nov. and Ilumatobacter coccineum sp. nov., isolated from seashore sand.</title>
        <authorList>
            <person name="Matsumoto A."/>
            <person name="Kasai H."/>
            <person name="Matsuo Y."/>
            <person name="Shizuri Y."/>
            <person name="Ichikawa N."/>
            <person name="Fujita N."/>
            <person name="Omura S."/>
            <person name="Takahashi Y."/>
        </authorList>
    </citation>
    <scope>NUCLEOTIDE SEQUENCE [LARGE SCALE GENOMIC DNA]</scope>
    <source>
        <strain evidence="2">NBRC 103263 / KCTC 29153 / YM16-304</strain>
    </source>
</reference>